<dbReference type="AlphaFoldDB" id="A0AAV5WK16"/>
<dbReference type="InterPro" id="IPR016024">
    <property type="entry name" value="ARM-type_fold"/>
</dbReference>
<feature type="region of interest" description="Disordered" evidence="3">
    <location>
        <begin position="1"/>
        <end position="150"/>
    </location>
</feature>
<dbReference type="GO" id="GO:0016514">
    <property type="term" value="C:SWI/SNF complex"/>
    <property type="evidence" value="ECO:0007669"/>
    <property type="project" value="InterPro"/>
</dbReference>
<dbReference type="Proteomes" id="UP001432322">
    <property type="component" value="Unassembled WGS sequence"/>
</dbReference>
<feature type="compositionally biased region" description="Low complexity" evidence="3">
    <location>
        <begin position="19"/>
        <end position="32"/>
    </location>
</feature>
<evidence type="ECO:0000259" key="4">
    <source>
        <dbReference type="Pfam" id="PF12031"/>
    </source>
</evidence>
<name>A0AAV5WK16_9BILA</name>
<dbReference type="GO" id="GO:0035060">
    <property type="term" value="C:brahma complex"/>
    <property type="evidence" value="ECO:0007669"/>
    <property type="project" value="InterPro"/>
</dbReference>
<gene>
    <name evidence="5" type="ORF">PFISCL1PPCAC_21519</name>
</gene>
<evidence type="ECO:0000313" key="5">
    <source>
        <dbReference type="EMBL" id="GMT30222.1"/>
    </source>
</evidence>
<feature type="compositionally biased region" description="Low complexity" evidence="3">
    <location>
        <begin position="103"/>
        <end position="113"/>
    </location>
</feature>
<evidence type="ECO:0000256" key="2">
    <source>
        <dbReference type="ARBA" id="ARBA00023242"/>
    </source>
</evidence>
<feature type="compositionally biased region" description="Low complexity" evidence="3">
    <location>
        <begin position="1"/>
        <end position="11"/>
    </location>
</feature>
<dbReference type="GO" id="GO:0031491">
    <property type="term" value="F:nucleosome binding"/>
    <property type="evidence" value="ECO:0007669"/>
    <property type="project" value="TreeGrafter"/>
</dbReference>
<dbReference type="GO" id="GO:0006338">
    <property type="term" value="P:chromatin remodeling"/>
    <property type="evidence" value="ECO:0007669"/>
    <property type="project" value="InterPro"/>
</dbReference>
<reference evidence="5" key="1">
    <citation type="submission" date="2023-10" db="EMBL/GenBank/DDBJ databases">
        <title>Genome assembly of Pristionchus species.</title>
        <authorList>
            <person name="Yoshida K."/>
            <person name="Sommer R.J."/>
        </authorList>
    </citation>
    <scope>NUCLEOTIDE SEQUENCE</scope>
    <source>
        <strain evidence="5">RS5133</strain>
    </source>
</reference>
<feature type="compositionally biased region" description="Acidic residues" evidence="3">
    <location>
        <begin position="844"/>
        <end position="857"/>
    </location>
</feature>
<feature type="compositionally biased region" description="Low complexity" evidence="3">
    <location>
        <begin position="498"/>
        <end position="509"/>
    </location>
</feature>
<proteinExistence type="predicted"/>
<feature type="region of interest" description="Disordered" evidence="3">
    <location>
        <begin position="755"/>
        <end position="930"/>
    </location>
</feature>
<feature type="region of interest" description="Disordered" evidence="3">
    <location>
        <begin position="232"/>
        <end position="302"/>
    </location>
</feature>
<dbReference type="InterPro" id="IPR021906">
    <property type="entry name" value="BAF250/Osa"/>
</dbReference>
<dbReference type="EMBL" id="BTSY01000005">
    <property type="protein sequence ID" value="GMT30222.1"/>
    <property type="molecule type" value="Genomic_DNA"/>
</dbReference>
<feature type="compositionally biased region" description="Low complexity" evidence="3">
    <location>
        <begin position="87"/>
        <end position="96"/>
    </location>
</feature>
<evidence type="ECO:0000256" key="3">
    <source>
        <dbReference type="SAM" id="MobiDB-lite"/>
    </source>
</evidence>
<dbReference type="GO" id="GO:0005654">
    <property type="term" value="C:nucleoplasm"/>
    <property type="evidence" value="ECO:0007669"/>
    <property type="project" value="TreeGrafter"/>
</dbReference>
<dbReference type="PANTHER" id="PTHR12656">
    <property type="entry name" value="BRG-1 ASSOCIATED FACTOR 250 BAF250"/>
    <property type="match status" value="1"/>
</dbReference>
<protein>
    <recommendedName>
        <fullName evidence="4">SWI/SNF-like complex subunit BAF250 C-terminal domain-containing protein</fullName>
    </recommendedName>
</protein>
<evidence type="ECO:0000256" key="1">
    <source>
        <dbReference type="ARBA" id="ARBA00004123"/>
    </source>
</evidence>
<comment type="subcellular location">
    <subcellularLocation>
        <location evidence="1">Nucleus</location>
    </subcellularLocation>
</comment>
<feature type="domain" description="SWI/SNF-like complex subunit BAF250 C-terminal" evidence="4">
    <location>
        <begin position="439"/>
        <end position="698"/>
    </location>
</feature>
<dbReference type="SUPFAM" id="SSF48371">
    <property type="entry name" value="ARM repeat"/>
    <property type="match status" value="1"/>
</dbReference>
<dbReference type="Pfam" id="PF12031">
    <property type="entry name" value="BAF250_C"/>
    <property type="match status" value="1"/>
</dbReference>
<feature type="region of interest" description="Disordered" evidence="3">
    <location>
        <begin position="490"/>
        <end position="509"/>
    </location>
</feature>
<dbReference type="PANTHER" id="PTHR12656:SF5">
    <property type="entry name" value="TRITHORAX GROUP PROTEIN OSA"/>
    <property type="match status" value="1"/>
</dbReference>
<sequence length="930" mass="100908">AAAAQGRFPGAPGAPPGAAPGTPAARGGYYPPQHQATPAGPASGRGLSTPTPSQPAPSPGGGNAQRMRGFSTAPTPAGSYPPGPMGPGAAAAGTPLRAPPPTMAAAAAGPAHAGTVQPPGPAGLMMGGAYPQPSTQFPAGSVEASSISQRRRRKMLARDLIGATPRRLLMTLRSALDTEVVWAVNALTVILHDDSFSAPPLASMPGILNAVVDHLTATLHVLWPDEFELPASCDASSSTSSKKPTSEKEEKKRVRQALKGPSETVRAVVTVRDKKGASSDKEKQNGNYTKTTRTGRKVHFKEAEMPEELRRRLLDDIKESEDCRPSSSSCSSDAASSTAAIESDANALVFRAVARLRANLDASRQLGHPKFRLRQQKEPTASCDAMDVKEEEEEENEDTISPFFYRLPCKIEAAEYPNDVELEAFRPTALINRDTVLVSLTHRALALSNIVRGLSFMPGNEQALAGHPTLLRILGRFLKLCVRERLVKKVKPPKPDDSSSSSSLTPSLLDSSDSSEALLQEVAVQLREDAFTVITHLSVVLDLYDLDSSVSYPIMDGLVHWAVSATAEATDNLLNGIISPRDYALEALCKLCVLERNVDLLLSTGPWPRTERLVKVLARLLPMHEESHHREFAIVILNAMCMGSEPVCWTTAVDTAAIPHLLNFIEISDHNMHSVMQSHGMSALRDNPEMMGTSVGMLRRAASIIKMLTKVTDAYKTYSKYQSKLIQFTMSQLMDSRVAGMIAESLYEIQQVEGVMEEKREEEEKEERKRREERRRGAEEERRRMEKKKKEEEKQEEEESKEGEEKKLANGHSPTSSEGSATQDSTSSATRGKKANGVKKEKVEDEDEEEEEDESEDSQPARTGRKRGASQQENGRDAKRSKGENGFSPPPSSDSIKRGSNGEISASAKKNIKMKESARAENGSAMTAVA</sequence>
<keyword evidence="2" id="KW-0539">Nucleus</keyword>
<feature type="non-terminal residue" evidence="5">
    <location>
        <position position="1"/>
    </location>
</feature>
<dbReference type="GO" id="GO:0045893">
    <property type="term" value="P:positive regulation of DNA-templated transcription"/>
    <property type="evidence" value="ECO:0007669"/>
    <property type="project" value="TreeGrafter"/>
</dbReference>
<evidence type="ECO:0000313" key="6">
    <source>
        <dbReference type="Proteomes" id="UP001432322"/>
    </source>
</evidence>
<feature type="compositionally biased region" description="Polar residues" evidence="3">
    <location>
        <begin position="812"/>
        <end position="830"/>
    </location>
</feature>
<dbReference type="InterPro" id="IPR033388">
    <property type="entry name" value="BAF250_C"/>
</dbReference>
<feature type="compositionally biased region" description="Basic and acidic residues" evidence="3">
    <location>
        <begin position="874"/>
        <end position="883"/>
    </location>
</feature>
<accession>A0AAV5WK16</accession>
<feature type="compositionally biased region" description="Basic and acidic residues" evidence="3">
    <location>
        <begin position="271"/>
        <end position="284"/>
    </location>
</feature>
<feature type="compositionally biased region" description="Polar residues" evidence="3">
    <location>
        <begin position="132"/>
        <end position="148"/>
    </location>
</feature>
<keyword evidence="6" id="KW-1185">Reference proteome</keyword>
<feature type="compositionally biased region" description="Basic and acidic residues" evidence="3">
    <location>
        <begin position="766"/>
        <end position="793"/>
    </location>
</feature>
<comment type="caution">
    <text evidence="5">The sequence shown here is derived from an EMBL/GenBank/DDBJ whole genome shotgun (WGS) entry which is preliminary data.</text>
</comment>
<organism evidence="5 6">
    <name type="scientific">Pristionchus fissidentatus</name>
    <dbReference type="NCBI Taxonomy" id="1538716"/>
    <lineage>
        <taxon>Eukaryota</taxon>
        <taxon>Metazoa</taxon>
        <taxon>Ecdysozoa</taxon>
        <taxon>Nematoda</taxon>
        <taxon>Chromadorea</taxon>
        <taxon>Rhabditida</taxon>
        <taxon>Rhabditina</taxon>
        <taxon>Diplogasteromorpha</taxon>
        <taxon>Diplogasteroidea</taxon>
        <taxon>Neodiplogasteridae</taxon>
        <taxon>Pristionchus</taxon>
    </lineage>
</organism>
<feature type="compositionally biased region" description="Low complexity" evidence="3">
    <location>
        <begin position="122"/>
        <end position="131"/>
    </location>
</feature>
<dbReference type="Gene3D" id="1.25.10.10">
    <property type="entry name" value="Leucine-rich Repeat Variant"/>
    <property type="match status" value="1"/>
</dbReference>
<dbReference type="GO" id="GO:0006357">
    <property type="term" value="P:regulation of transcription by RNA polymerase II"/>
    <property type="evidence" value="ECO:0007669"/>
    <property type="project" value="TreeGrafter"/>
</dbReference>
<dbReference type="GO" id="GO:0071565">
    <property type="term" value="C:nBAF complex"/>
    <property type="evidence" value="ECO:0007669"/>
    <property type="project" value="TreeGrafter"/>
</dbReference>
<dbReference type="InterPro" id="IPR011989">
    <property type="entry name" value="ARM-like"/>
</dbReference>